<evidence type="ECO:0000313" key="3">
    <source>
        <dbReference type="Proteomes" id="UP000269689"/>
    </source>
</evidence>
<comment type="caution">
    <text evidence="2">The sequence shown here is derived from an EMBL/GenBank/DDBJ whole genome shotgun (WGS) entry which is preliminary data.</text>
</comment>
<organism evidence="2 3">
    <name type="scientific">Pacificibacter maritimus</name>
    <dbReference type="NCBI Taxonomy" id="762213"/>
    <lineage>
        <taxon>Bacteria</taxon>
        <taxon>Pseudomonadati</taxon>
        <taxon>Pseudomonadota</taxon>
        <taxon>Alphaproteobacteria</taxon>
        <taxon>Rhodobacterales</taxon>
        <taxon>Roseobacteraceae</taxon>
        <taxon>Pacificibacter</taxon>
    </lineage>
</organism>
<dbReference type="OrthoDB" id="573392at2"/>
<dbReference type="SUPFAM" id="SSF54292">
    <property type="entry name" value="2Fe-2S ferredoxin-like"/>
    <property type="match status" value="1"/>
</dbReference>
<evidence type="ECO:0000313" key="2">
    <source>
        <dbReference type="EMBL" id="RPE67482.1"/>
    </source>
</evidence>
<keyword evidence="3" id="KW-1185">Reference proteome</keyword>
<dbReference type="AlphaFoldDB" id="A0A3N4UAH0"/>
<name>A0A3N4UAH0_9RHOB</name>
<dbReference type="Pfam" id="PF13510">
    <property type="entry name" value="Fer2_4"/>
    <property type="match status" value="1"/>
</dbReference>
<evidence type="ECO:0000256" key="1">
    <source>
        <dbReference type="ARBA" id="ARBA00023002"/>
    </source>
</evidence>
<reference evidence="2 3" key="1">
    <citation type="submission" date="2018-11" db="EMBL/GenBank/DDBJ databases">
        <title>Genomic Encyclopedia of Type Strains, Phase IV (KMG-IV): sequencing the most valuable type-strain genomes for metagenomic binning, comparative biology and taxonomic classification.</title>
        <authorList>
            <person name="Goeker M."/>
        </authorList>
    </citation>
    <scope>NUCLEOTIDE SEQUENCE [LARGE SCALE GENOMIC DNA]</scope>
    <source>
        <strain evidence="2 3">DSM 104731</strain>
    </source>
</reference>
<dbReference type="Gene3D" id="3.10.20.440">
    <property type="entry name" value="2Fe-2S iron-sulphur cluster binding domain, sarcosine oxidase, alpha subunit, N-terminal domain"/>
    <property type="match status" value="1"/>
</dbReference>
<dbReference type="InterPro" id="IPR042204">
    <property type="entry name" value="2Fe-2S-bd_N"/>
</dbReference>
<dbReference type="GO" id="GO:0016491">
    <property type="term" value="F:oxidoreductase activity"/>
    <property type="evidence" value="ECO:0007669"/>
    <property type="project" value="UniProtKB-KW"/>
</dbReference>
<gene>
    <name evidence="2" type="ORF">EDD53_1892</name>
</gene>
<protein>
    <submittedName>
        <fullName evidence="2">2Fe-2S iron-sulfur cluster protein</fullName>
    </submittedName>
</protein>
<proteinExistence type="predicted"/>
<sequence>MFKPLETPPSDEQLSFTFDGKPVAATRGMSVAGALFQSSTDAIRNTPVSGSARGPFCMMGACYDCLVQIDGVTVQACQIPVTDGLVVSRVPNTHKGAE</sequence>
<dbReference type="GO" id="GO:0051536">
    <property type="term" value="F:iron-sulfur cluster binding"/>
    <property type="evidence" value="ECO:0007669"/>
    <property type="project" value="InterPro"/>
</dbReference>
<accession>A0A3N4UAH0</accession>
<dbReference type="InterPro" id="IPR036010">
    <property type="entry name" value="2Fe-2S_ferredoxin-like_sf"/>
</dbReference>
<dbReference type="EMBL" id="RKQK01000002">
    <property type="protein sequence ID" value="RPE67482.1"/>
    <property type="molecule type" value="Genomic_DNA"/>
</dbReference>
<dbReference type="Proteomes" id="UP000269689">
    <property type="component" value="Unassembled WGS sequence"/>
</dbReference>
<dbReference type="RefSeq" id="WP_123792916.1">
    <property type="nucleotide sequence ID" value="NZ_RKQK01000002.1"/>
</dbReference>
<keyword evidence="1" id="KW-0560">Oxidoreductase</keyword>